<evidence type="ECO:0000259" key="2">
    <source>
        <dbReference type="Pfam" id="PF09362"/>
    </source>
</evidence>
<evidence type="ECO:0000256" key="1">
    <source>
        <dbReference type="SAM" id="SignalP"/>
    </source>
</evidence>
<dbReference type="Pfam" id="PF09362">
    <property type="entry name" value="DUF1996"/>
    <property type="match status" value="1"/>
</dbReference>
<reference evidence="3" key="1">
    <citation type="submission" date="2023-07" db="EMBL/GenBank/DDBJ databases">
        <title>Black Yeasts Isolated from many extreme environments.</title>
        <authorList>
            <person name="Coleine C."/>
            <person name="Stajich J.E."/>
            <person name="Selbmann L."/>
        </authorList>
    </citation>
    <scope>NUCLEOTIDE SEQUENCE</scope>
    <source>
        <strain evidence="3">CCFEE 5485</strain>
    </source>
</reference>
<protein>
    <recommendedName>
        <fullName evidence="2">DUF1996 domain-containing protein</fullName>
    </recommendedName>
</protein>
<feature type="domain" description="DUF1996" evidence="2">
    <location>
        <begin position="38"/>
        <end position="271"/>
    </location>
</feature>
<dbReference type="PANTHER" id="PTHR43662">
    <property type="match status" value="1"/>
</dbReference>
<feature type="signal peptide" evidence="1">
    <location>
        <begin position="1"/>
        <end position="21"/>
    </location>
</feature>
<keyword evidence="1" id="KW-0732">Signal</keyword>
<gene>
    <name evidence="3" type="ORF">LTR78_007123</name>
</gene>
<evidence type="ECO:0000313" key="4">
    <source>
        <dbReference type="Proteomes" id="UP001274830"/>
    </source>
</evidence>
<feature type="chain" id="PRO_5042129934" description="DUF1996 domain-containing protein" evidence="1">
    <location>
        <begin position="22"/>
        <end position="346"/>
    </location>
</feature>
<name>A0AAE0WJS6_9PEZI</name>
<proteinExistence type="predicted"/>
<dbReference type="EMBL" id="JAUTXT010000028">
    <property type="protein sequence ID" value="KAK3673012.1"/>
    <property type="molecule type" value="Genomic_DNA"/>
</dbReference>
<dbReference type="PANTHER" id="PTHR43662:SF12">
    <property type="entry name" value="DUF1996 DOMAIN-CONTAINING PROTEIN-RELATED"/>
    <property type="match status" value="1"/>
</dbReference>
<keyword evidence="4" id="KW-1185">Reference proteome</keyword>
<accession>A0AAE0WJS6</accession>
<evidence type="ECO:0000313" key="3">
    <source>
        <dbReference type="EMBL" id="KAK3673012.1"/>
    </source>
</evidence>
<organism evidence="3 4">
    <name type="scientific">Recurvomyces mirabilis</name>
    <dbReference type="NCBI Taxonomy" id="574656"/>
    <lineage>
        <taxon>Eukaryota</taxon>
        <taxon>Fungi</taxon>
        <taxon>Dikarya</taxon>
        <taxon>Ascomycota</taxon>
        <taxon>Pezizomycotina</taxon>
        <taxon>Dothideomycetes</taxon>
        <taxon>Dothideomycetidae</taxon>
        <taxon>Mycosphaerellales</taxon>
        <taxon>Teratosphaeriaceae</taxon>
        <taxon>Recurvomyces</taxon>
    </lineage>
</organism>
<sequence>MAPTLLSITTLLSLSVIHAVASSVWTLNCAPLLQARLDPIKQPGVWPSSHVHAVVGSTAFAQHMIGVSSGKATTCDKATDHSNYWSPTLYHMRSDGQYDLLPFTGMVAYYQNYTCSHSSMNPGYCPSTPRDAQAFPPGLRMLAGDSDRRTLNKTDQWQQAILLESGNNGEVYGMPPRLDGSRISGHVRFPSCWDGKNLDSPDHKSHMAYPDPVLHGDTQGGMCPLSHPVALLNIGAEFGWSLNGITDPGSLVFANGDTTGYGFHADFFMGWENPTALQDSFANCMTNDNCPWRKFGSPTGMDPNPISQTPDVLPPLENIGLSGPVGKLPGNNAVFKGHSKRYARGV</sequence>
<dbReference type="Proteomes" id="UP001274830">
    <property type="component" value="Unassembled WGS sequence"/>
</dbReference>
<dbReference type="InterPro" id="IPR018535">
    <property type="entry name" value="DUF1996"/>
</dbReference>
<dbReference type="AlphaFoldDB" id="A0AAE0WJS6"/>
<comment type="caution">
    <text evidence="3">The sequence shown here is derived from an EMBL/GenBank/DDBJ whole genome shotgun (WGS) entry which is preliminary data.</text>
</comment>